<reference evidence="4" key="1">
    <citation type="submission" date="2021-03" db="EMBL/GenBank/DDBJ databases">
        <title>Whole genome shotgun sequence of Actinoplanes auranticolor NBRC 12245.</title>
        <authorList>
            <person name="Komaki H."/>
            <person name="Tamura T."/>
        </authorList>
    </citation>
    <scope>NUCLEOTIDE SEQUENCE</scope>
    <source>
        <strain evidence="4">NBRC 12245</strain>
    </source>
</reference>
<feature type="domain" description="CoA carboxyltransferase C-terminal" evidence="3">
    <location>
        <begin position="226"/>
        <end position="472"/>
    </location>
</feature>
<dbReference type="Gene3D" id="3.90.226.10">
    <property type="entry name" value="2-enoyl-CoA Hydratase, Chain A, domain 1"/>
    <property type="match status" value="2"/>
</dbReference>
<dbReference type="InterPro" id="IPR029045">
    <property type="entry name" value="ClpP/crotonase-like_dom_sf"/>
</dbReference>
<name>A0A919VSM7_9ACTN</name>
<dbReference type="EMBL" id="BOQL01000050">
    <property type="protein sequence ID" value="GIM74367.1"/>
    <property type="molecule type" value="Genomic_DNA"/>
</dbReference>
<organism evidence="4 5">
    <name type="scientific">Actinoplanes auranticolor</name>
    <dbReference type="NCBI Taxonomy" id="47988"/>
    <lineage>
        <taxon>Bacteria</taxon>
        <taxon>Bacillati</taxon>
        <taxon>Actinomycetota</taxon>
        <taxon>Actinomycetes</taxon>
        <taxon>Micromonosporales</taxon>
        <taxon>Micromonosporaceae</taxon>
        <taxon>Actinoplanes</taxon>
    </lineage>
</organism>
<gene>
    <name evidence="4" type="ORF">Aau02nite_60620</name>
</gene>
<dbReference type="InterPro" id="IPR034733">
    <property type="entry name" value="AcCoA_carboxyl_beta"/>
</dbReference>
<dbReference type="PROSITE" id="PS50989">
    <property type="entry name" value="COA_CT_CTER"/>
    <property type="match status" value="1"/>
</dbReference>
<dbReference type="GO" id="GO:0009317">
    <property type="term" value="C:acetyl-CoA carboxylase complex"/>
    <property type="evidence" value="ECO:0007669"/>
    <property type="project" value="TreeGrafter"/>
</dbReference>
<dbReference type="InterPro" id="IPR011763">
    <property type="entry name" value="COA_CT_C"/>
</dbReference>
<dbReference type="GO" id="GO:0004658">
    <property type="term" value="F:propionyl-CoA carboxylase activity"/>
    <property type="evidence" value="ECO:0007669"/>
    <property type="project" value="TreeGrafter"/>
</dbReference>
<comment type="caution">
    <text evidence="4">The sequence shown here is derived from an EMBL/GenBank/DDBJ whole genome shotgun (WGS) entry which is preliminary data.</text>
</comment>
<dbReference type="PANTHER" id="PTHR43842">
    <property type="entry name" value="PROPIONYL-COA CARBOXYLASE BETA CHAIN"/>
    <property type="match status" value="1"/>
</dbReference>
<dbReference type="PROSITE" id="PS50980">
    <property type="entry name" value="COA_CT_NTER"/>
    <property type="match status" value="1"/>
</dbReference>
<dbReference type="PANTHER" id="PTHR43842:SF2">
    <property type="entry name" value="PROPIONYL-COA CARBOXYLASE BETA CHAIN, MITOCHONDRIAL"/>
    <property type="match status" value="1"/>
</dbReference>
<evidence type="ECO:0000256" key="1">
    <source>
        <dbReference type="SAM" id="MobiDB-lite"/>
    </source>
</evidence>
<keyword evidence="5" id="KW-1185">Reference proteome</keyword>
<evidence type="ECO:0000259" key="3">
    <source>
        <dbReference type="PROSITE" id="PS50989"/>
    </source>
</evidence>
<feature type="domain" description="CoA carboxyltransferase N-terminal" evidence="2">
    <location>
        <begin position="1"/>
        <end position="225"/>
    </location>
</feature>
<feature type="region of interest" description="Disordered" evidence="1">
    <location>
        <begin position="1"/>
        <end position="21"/>
    </location>
</feature>
<dbReference type="SUPFAM" id="SSF52096">
    <property type="entry name" value="ClpP/crotonase"/>
    <property type="match status" value="2"/>
</dbReference>
<evidence type="ECO:0000313" key="5">
    <source>
        <dbReference type="Proteomes" id="UP000681340"/>
    </source>
</evidence>
<dbReference type="AlphaFoldDB" id="A0A919VSM7"/>
<protein>
    <submittedName>
        <fullName evidence="4">Propionyl-CoA carboxylase beta chain 6</fullName>
    </submittedName>
</protein>
<evidence type="ECO:0000259" key="2">
    <source>
        <dbReference type="PROSITE" id="PS50980"/>
    </source>
</evidence>
<dbReference type="RefSeq" id="WP_212991972.1">
    <property type="nucleotide sequence ID" value="NZ_BAABEA010000030.1"/>
</dbReference>
<dbReference type="Proteomes" id="UP000681340">
    <property type="component" value="Unassembled WGS sequence"/>
</dbReference>
<dbReference type="InterPro" id="IPR051047">
    <property type="entry name" value="AccD/PCCB"/>
</dbReference>
<accession>A0A919VSM7</accession>
<evidence type="ECO:0000313" key="4">
    <source>
        <dbReference type="EMBL" id="GIM74367.1"/>
    </source>
</evidence>
<sequence>MSLTQQPRLHPAPVDPHSPLSRLSRLLDRDSVLALHTPDDSGALAVTGTVAGQPVVAYATDPTVKGGALGAAGCRHIVGAIAEAVARRVPVVGLWQSGGARLADGVASLDGVGRIFAAMTAASGQVPQLSVVLGPAAGAAAYGPALTDIIVTTAEARMFVTGPEVIRRVTGEDIEMEALGGPQVHDRKSGVAHVYAGTEAEAYVRTRALITLLGDPGMFDLETVPRHGDLREVLPANSRSAYNVKDLLGAVLDPARFEELQPRWAPNVVIGFGRLAGHTVGVVANNPLRKGGCLDALGAEKAARFVRLCDALGVPLLVLVDVPGYLPGVEQEWAGVIRRGAKLLHAFAEARVPRVSLITRKAYGGAFIAMNSRALGATAVLAWPDAEVAVMGADAAVGVLHRRRLSAAPADEREALRAELVERHRATTGGVQRAVALGVVDEVIDPALTRMSLARALATAPARRGGHTNIPL</sequence>
<proteinExistence type="predicted"/>
<dbReference type="InterPro" id="IPR011762">
    <property type="entry name" value="COA_CT_N"/>
</dbReference>
<dbReference type="Pfam" id="PF01039">
    <property type="entry name" value="Carboxyl_trans"/>
    <property type="match status" value="1"/>
</dbReference>